<keyword evidence="1" id="KW-1133">Transmembrane helix</keyword>
<name>A0AAV5BIH2_ELECO</name>
<keyword evidence="1" id="KW-0812">Transmembrane</keyword>
<accession>A0AAV5BIH2</accession>
<keyword evidence="4" id="KW-1185">Reference proteome</keyword>
<dbReference type="EMBL" id="BQKI01000001">
    <property type="protein sequence ID" value="GJM85403.1"/>
    <property type="molecule type" value="Genomic_DNA"/>
</dbReference>
<evidence type="ECO:0000313" key="3">
    <source>
        <dbReference type="EMBL" id="GJM86031.1"/>
    </source>
</evidence>
<evidence type="ECO:0000313" key="4">
    <source>
        <dbReference type="Proteomes" id="UP001054889"/>
    </source>
</evidence>
<proteinExistence type="predicted"/>
<feature type="transmembrane region" description="Helical" evidence="1">
    <location>
        <begin position="31"/>
        <end position="56"/>
    </location>
</feature>
<protein>
    <submittedName>
        <fullName evidence="3">Uncharacterized protein</fullName>
    </submittedName>
</protein>
<evidence type="ECO:0000313" key="2">
    <source>
        <dbReference type="EMBL" id="GJM85403.1"/>
    </source>
</evidence>
<sequence>MDLALKKHLSKRLGCRPLQYMQLGLTRMMEFIYWIFIQIRVLHAMWTTVLIVTHVITKVSDCQKLGAVHVLSFVQAIPEVVHSRGCLLPYVHMQ</sequence>
<dbReference type="AlphaFoldDB" id="A0AAV5BIH2"/>
<keyword evidence="1" id="KW-0472">Membrane</keyword>
<dbReference type="Proteomes" id="UP001054889">
    <property type="component" value="Unassembled WGS sequence"/>
</dbReference>
<gene>
    <name evidence="3" type="primary">ga01849</name>
    <name evidence="2" type="synonym">ga01162</name>
    <name evidence="2" type="ORF">PR202_ga01162</name>
    <name evidence="3" type="ORF">PR202_ga01849</name>
</gene>
<organism evidence="3 4">
    <name type="scientific">Eleusine coracana subsp. coracana</name>
    <dbReference type="NCBI Taxonomy" id="191504"/>
    <lineage>
        <taxon>Eukaryota</taxon>
        <taxon>Viridiplantae</taxon>
        <taxon>Streptophyta</taxon>
        <taxon>Embryophyta</taxon>
        <taxon>Tracheophyta</taxon>
        <taxon>Spermatophyta</taxon>
        <taxon>Magnoliopsida</taxon>
        <taxon>Liliopsida</taxon>
        <taxon>Poales</taxon>
        <taxon>Poaceae</taxon>
        <taxon>PACMAD clade</taxon>
        <taxon>Chloridoideae</taxon>
        <taxon>Cynodonteae</taxon>
        <taxon>Eleusininae</taxon>
        <taxon>Eleusine</taxon>
    </lineage>
</organism>
<reference evidence="3" key="2">
    <citation type="submission" date="2021-12" db="EMBL/GenBank/DDBJ databases">
        <title>Resequencing data analysis of finger millet.</title>
        <authorList>
            <person name="Hatakeyama M."/>
            <person name="Aluri S."/>
            <person name="Balachadran M.T."/>
            <person name="Sivarajan S.R."/>
            <person name="Poveda L."/>
            <person name="Shimizu-Inatsugi R."/>
            <person name="Schlapbach R."/>
            <person name="Sreeman S.M."/>
            <person name="Shimizu K.K."/>
        </authorList>
    </citation>
    <scope>NUCLEOTIDE SEQUENCE</scope>
</reference>
<reference evidence="3" key="1">
    <citation type="journal article" date="2018" name="DNA Res.">
        <title>Multiple hybrid de novo genome assembly of finger millet, an orphan allotetraploid crop.</title>
        <authorList>
            <person name="Hatakeyama M."/>
            <person name="Aluri S."/>
            <person name="Balachadran M.T."/>
            <person name="Sivarajan S.R."/>
            <person name="Patrignani A."/>
            <person name="Gruter S."/>
            <person name="Poveda L."/>
            <person name="Shimizu-Inatsugi R."/>
            <person name="Baeten J."/>
            <person name="Francoijs K.J."/>
            <person name="Nataraja K.N."/>
            <person name="Reddy Y.A.N."/>
            <person name="Phadnis S."/>
            <person name="Ravikumar R.L."/>
            <person name="Schlapbach R."/>
            <person name="Sreeman S.M."/>
            <person name="Shimizu K.K."/>
        </authorList>
    </citation>
    <scope>NUCLEOTIDE SEQUENCE</scope>
</reference>
<evidence type="ECO:0000256" key="1">
    <source>
        <dbReference type="SAM" id="Phobius"/>
    </source>
</evidence>
<dbReference type="EMBL" id="BQKI01000001">
    <property type="protein sequence ID" value="GJM86031.1"/>
    <property type="molecule type" value="Genomic_DNA"/>
</dbReference>
<comment type="caution">
    <text evidence="3">The sequence shown here is derived from an EMBL/GenBank/DDBJ whole genome shotgun (WGS) entry which is preliminary data.</text>
</comment>